<comment type="similarity">
    <text evidence="1">Belongs to the UPF0065 (bug) family.</text>
</comment>
<evidence type="ECO:0000256" key="1">
    <source>
        <dbReference type="ARBA" id="ARBA00006987"/>
    </source>
</evidence>
<comment type="caution">
    <text evidence="3">The sequence shown here is derived from an EMBL/GenBank/DDBJ whole genome shotgun (WGS) entry which is preliminary data.</text>
</comment>
<dbReference type="Pfam" id="PF03401">
    <property type="entry name" value="TctC"/>
    <property type="match status" value="1"/>
</dbReference>
<dbReference type="Gene3D" id="3.40.190.10">
    <property type="entry name" value="Periplasmic binding protein-like II"/>
    <property type="match status" value="1"/>
</dbReference>
<dbReference type="Proteomes" id="UP001139516">
    <property type="component" value="Unassembled WGS sequence"/>
</dbReference>
<dbReference type="PANTHER" id="PTHR42928">
    <property type="entry name" value="TRICARBOXYLATE-BINDING PROTEIN"/>
    <property type="match status" value="1"/>
</dbReference>
<dbReference type="RefSeq" id="WP_248666680.1">
    <property type="nucleotide sequence ID" value="NZ_JALPRX010000034.1"/>
</dbReference>
<evidence type="ECO:0000313" key="4">
    <source>
        <dbReference type="Proteomes" id="UP001139516"/>
    </source>
</evidence>
<evidence type="ECO:0000256" key="2">
    <source>
        <dbReference type="SAM" id="SignalP"/>
    </source>
</evidence>
<dbReference type="PIRSF" id="PIRSF017082">
    <property type="entry name" value="YflP"/>
    <property type="match status" value="1"/>
</dbReference>
<evidence type="ECO:0000313" key="3">
    <source>
        <dbReference type="EMBL" id="MCK8784555.1"/>
    </source>
</evidence>
<reference evidence="3" key="1">
    <citation type="submission" date="2022-04" db="EMBL/GenBank/DDBJ databases">
        <title>Roseomonas acroporae sp. nov., isolated from coral Acropora digitifera.</title>
        <authorList>
            <person name="Sun H."/>
        </authorList>
    </citation>
    <scope>NUCLEOTIDE SEQUENCE</scope>
    <source>
        <strain evidence="3">NAR14</strain>
    </source>
</reference>
<dbReference type="AlphaFoldDB" id="A0A9X1Y7H5"/>
<dbReference type="Gene3D" id="3.40.190.150">
    <property type="entry name" value="Bordetella uptake gene, domain 1"/>
    <property type="match status" value="1"/>
</dbReference>
<keyword evidence="4" id="KW-1185">Reference proteome</keyword>
<dbReference type="SUPFAM" id="SSF53850">
    <property type="entry name" value="Periplasmic binding protein-like II"/>
    <property type="match status" value="1"/>
</dbReference>
<keyword evidence="2" id="KW-0732">Signal</keyword>
<sequence>MTLTRRRLAAAASLLAVPAAARAADPAFNHPLRLILAFGTGTGADVIARELGRQLGTEVGQPVVVENLTGGTGIVAMRTVGRAAPDGHTLFLGALGNVVINPMTNRAAADTPPLVAPVGLVCQNAHVFLVSGKLPVRDVREFIAYAKANPGQVNFASPGTGGVSHLGAELFQSIAGIEGVHVPYRDGSTLMTDLMTGRTQAVFMSAGGLMPIIASGAVRALGLTAPTQVPELRDLPVLETQGLPGFRYATWYGLYTTAGTPAPMIGRLNAALRAALGNEEVKARLIGQGADVATGSPEELAALMEHDRRMWQDIITSRRITLE</sequence>
<dbReference type="EMBL" id="JALPRX010000034">
    <property type="protein sequence ID" value="MCK8784555.1"/>
    <property type="molecule type" value="Genomic_DNA"/>
</dbReference>
<feature type="chain" id="PRO_5040999949" evidence="2">
    <location>
        <begin position="24"/>
        <end position="323"/>
    </location>
</feature>
<gene>
    <name evidence="3" type="ORF">M0638_09195</name>
</gene>
<feature type="signal peptide" evidence="2">
    <location>
        <begin position="1"/>
        <end position="23"/>
    </location>
</feature>
<dbReference type="InterPro" id="IPR042100">
    <property type="entry name" value="Bug_dom1"/>
</dbReference>
<dbReference type="PANTHER" id="PTHR42928:SF5">
    <property type="entry name" value="BLR1237 PROTEIN"/>
    <property type="match status" value="1"/>
</dbReference>
<dbReference type="InterPro" id="IPR005064">
    <property type="entry name" value="BUG"/>
</dbReference>
<protein>
    <submittedName>
        <fullName evidence="3">Tripartite tricarboxylate transporter substrate binding protein</fullName>
    </submittedName>
</protein>
<organism evidence="3 4">
    <name type="scientific">Roseomonas acroporae</name>
    <dbReference type="NCBI Taxonomy" id="2937791"/>
    <lineage>
        <taxon>Bacteria</taxon>
        <taxon>Pseudomonadati</taxon>
        <taxon>Pseudomonadota</taxon>
        <taxon>Alphaproteobacteria</taxon>
        <taxon>Acetobacterales</taxon>
        <taxon>Roseomonadaceae</taxon>
        <taxon>Roseomonas</taxon>
    </lineage>
</organism>
<name>A0A9X1Y7H5_9PROT</name>
<proteinExistence type="inferred from homology"/>
<accession>A0A9X1Y7H5</accession>
<dbReference type="CDD" id="cd07012">
    <property type="entry name" value="PBP2_Bug_TTT"/>
    <property type="match status" value="1"/>
</dbReference>